<dbReference type="Gene3D" id="6.10.320.10">
    <property type="match status" value="1"/>
</dbReference>
<dbReference type="EMBL" id="JAYKOT010000003">
    <property type="protein sequence ID" value="MEB3429754.1"/>
    <property type="molecule type" value="Genomic_DNA"/>
</dbReference>
<dbReference type="RefSeq" id="WP_324619923.1">
    <property type="nucleotide sequence ID" value="NZ_JAYKOT010000003.1"/>
</dbReference>
<dbReference type="InterPro" id="IPR047741">
    <property type="entry name" value="DIP1984-like"/>
</dbReference>
<evidence type="ECO:0000313" key="2">
    <source>
        <dbReference type="Proteomes" id="UP001357733"/>
    </source>
</evidence>
<dbReference type="Proteomes" id="UP001357733">
    <property type="component" value="Unassembled WGS sequence"/>
</dbReference>
<dbReference type="NCBIfam" id="NF038048">
    <property type="entry name" value="DIP1984_fam"/>
    <property type="match status" value="1"/>
</dbReference>
<protein>
    <submittedName>
        <fullName evidence="1">DIP1984 family protein</fullName>
    </submittedName>
</protein>
<dbReference type="CDD" id="cd12208">
    <property type="entry name" value="DIP1984-like"/>
    <property type="match status" value="1"/>
</dbReference>
<organism evidence="1 2">
    <name type="scientific">Citroniella saccharovorans</name>
    <dbReference type="NCBI Taxonomy" id="2053367"/>
    <lineage>
        <taxon>Bacteria</taxon>
        <taxon>Bacillati</taxon>
        <taxon>Bacillota</taxon>
        <taxon>Tissierellia</taxon>
        <taxon>Tissierellales</taxon>
        <taxon>Peptoniphilaceae</taxon>
        <taxon>Citroniella</taxon>
    </lineage>
</organism>
<name>A0AAW9MRL5_9FIRM</name>
<keyword evidence="2" id="KW-1185">Reference proteome</keyword>
<gene>
    <name evidence="1" type="ORF">VLK81_06980</name>
</gene>
<dbReference type="AlphaFoldDB" id="A0AAW9MRL5"/>
<proteinExistence type="predicted"/>
<comment type="caution">
    <text evidence="1">The sequence shown here is derived from an EMBL/GenBank/DDBJ whole genome shotgun (WGS) entry which is preliminary data.</text>
</comment>
<evidence type="ECO:0000313" key="1">
    <source>
        <dbReference type="EMBL" id="MEB3429754.1"/>
    </source>
</evidence>
<accession>A0AAW9MRL5</accession>
<dbReference type="Pfam" id="PF20935">
    <property type="entry name" value="DUF6847"/>
    <property type="match status" value="1"/>
</dbReference>
<reference evidence="1 2" key="1">
    <citation type="submission" date="2024-01" db="EMBL/GenBank/DDBJ databases">
        <title>Complete genome sequence of Citroniella saccharovorans strain M6.X9, isolated from human fecal sample.</title>
        <authorList>
            <person name="Cheng G."/>
            <person name="Westerholm M."/>
            <person name="Schnurer A."/>
        </authorList>
    </citation>
    <scope>NUCLEOTIDE SEQUENCE [LARGE SCALE GENOMIC DNA]</scope>
    <source>
        <strain evidence="1 2">DSM 29873</strain>
    </source>
</reference>
<sequence length="151" mass="17687">MKLAEALLIKSKLDEDIYNISQRINGNIFYQEGTKLNEDPNKLLNDLEEAFNKREDLIFRINKTNHETLFDDEISLANAIVKRNSLIKLASYYKSYLDAANSRTDRYSSSEIRQLLALDYDECMNRLNSTSEKARLMDIKIQEINWLTELK</sequence>